<reference evidence="2" key="1">
    <citation type="submission" date="2023-10" db="EMBL/GenBank/DDBJ databases">
        <authorList>
            <person name="Hackl T."/>
        </authorList>
    </citation>
    <scope>NUCLEOTIDE SEQUENCE</scope>
</reference>
<feature type="compositionally biased region" description="Basic and acidic residues" evidence="1">
    <location>
        <begin position="60"/>
        <end position="77"/>
    </location>
</feature>
<feature type="region of interest" description="Disordered" evidence="1">
    <location>
        <begin position="60"/>
        <end position="134"/>
    </location>
</feature>
<protein>
    <submittedName>
        <fullName evidence="2">Uu.00g133710.m01.CDS01</fullName>
    </submittedName>
</protein>
<evidence type="ECO:0000313" key="2">
    <source>
        <dbReference type="EMBL" id="CAJ2508345.1"/>
    </source>
</evidence>
<evidence type="ECO:0000256" key="1">
    <source>
        <dbReference type="SAM" id="MobiDB-lite"/>
    </source>
</evidence>
<dbReference type="AlphaFoldDB" id="A0AAI8VNU3"/>
<evidence type="ECO:0000313" key="3">
    <source>
        <dbReference type="Proteomes" id="UP001295740"/>
    </source>
</evidence>
<name>A0AAI8VNU3_9PEZI</name>
<feature type="compositionally biased region" description="Polar residues" evidence="1">
    <location>
        <begin position="78"/>
        <end position="101"/>
    </location>
</feature>
<accession>A0AAI8VNU3</accession>
<comment type="caution">
    <text evidence="2">The sequence shown here is derived from an EMBL/GenBank/DDBJ whole genome shotgun (WGS) entry which is preliminary data.</text>
</comment>
<organism evidence="2 3">
    <name type="scientific">Anthostomella pinea</name>
    <dbReference type="NCBI Taxonomy" id="933095"/>
    <lineage>
        <taxon>Eukaryota</taxon>
        <taxon>Fungi</taxon>
        <taxon>Dikarya</taxon>
        <taxon>Ascomycota</taxon>
        <taxon>Pezizomycotina</taxon>
        <taxon>Sordariomycetes</taxon>
        <taxon>Xylariomycetidae</taxon>
        <taxon>Xylariales</taxon>
        <taxon>Xylariaceae</taxon>
        <taxon>Anthostomella</taxon>
    </lineage>
</organism>
<dbReference type="EMBL" id="CAUWAG010000011">
    <property type="protein sequence ID" value="CAJ2508345.1"/>
    <property type="molecule type" value="Genomic_DNA"/>
</dbReference>
<sequence length="134" mass="15281">MRQPEGQGRLTLDDFVPNQVIASTPSMSAGSVLQSDMTIKFQELRDILDGAWVEQLKADYEQRKADKQRKADEEARRTSTSTNQHSNPRSFNNLVNQLVSQKTRDRHGRQGYSPSWDEDYQVHCSVDSPDPDVD</sequence>
<gene>
    <name evidence="2" type="ORF">KHLLAP_LOCUS8813</name>
</gene>
<proteinExistence type="predicted"/>
<dbReference type="Proteomes" id="UP001295740">
    <property type="component" value="Unassembled WGS sequence"/>
</dbReference>
<keyword evidence="3" id="KW-1185">Reference proteome</keyword>